<feature type="domain" description="DUF4440" evidence="2">
    <location>
        <begin position="44"/>
        <end position="154"/>
    </location>
</feature>
<comment type="caution">
    <text evidence="3">The sequence shown here is derived from an EMBL/GenBank/DDBJ whole genome shotgun (WGS) entry which is preliminary data.</text>
</comment>
<name>A0AA88K496_9BACT</name>
<dbReference type="EMBL" id="VTWU01000004">
    <property type="protein sequence ID" value="KAA9332410.1"/>
    <property type="molecule type" value="Genomic_DNA"/>
</dbReference>
<evidence type="ECO:0000259" key="2">
    <source>
        <dbReference type="Pfam" id="PF14534"/>
    </source>
</evidence>
<evidence type="ECO:0000313" key="3">
    <source>
        <dbReference type="EMBL" id="KAA9332410.1"/>
    </source>
</evidence>
<dbReference type="Pfam" id="PF14534">
    <property type="entry name" value="DUF4440"/>
    <property type="match status" value="1"/>
</dbReference>
<feature type="chain" id="PRO_5041635890" evidence="1">
    <location>
        <begin position="32"/>
        <end position="171"/>
    </location>
</feature>
<sequence>MHHPPVRFYSFRRRAAGLFVAAVAGLGTAQAQIPKQRHVEAIQAQSVVWNRAFNGRDSTAFYALFSSRANLCGANGCQTTPAEVRRTMRTLWRTRPDITWMNRSQQVQVNDQSLVACENGEWTESFTHKQAPGKSQITGRYWLMWGFEDGQWRILSGIFTPLTCTGNYCRE</sequence>
<evidence type="ECO:0000313" key="4">
    <source>
        <dbReference type="Proteomes" id="UP000326380"/>
    </source>
</evidence>
<reference evidence="3 4" key="1">
    <citation type="submission" date="2019-09" db="EMBL/GenBank/DDBJ databases">
        <title>Genome sequence of Hymenobacter sp. M3.</title>
        <authorList>
            <person name="Srinivasan S."/>
        </authorList>
    </citation>
    <scope>NUCLEOTIDE SEQUENCE [LARGE SCALE GENOMIC DNA]</scope>
    <source>
        <strain evidence="3 4">M3</strain>
    </source>
</reference>
<keyword evidence="4" id="KW-1185">Reference proteome</keyword>
<feature type="signal peptide" evidence="1">
    <location>
        <begin position="1"/>
        <end position="31"/>
    </location>
</feature>
<dbReference type="AlphaFoldDB" id="A0AA88K496"/>
<keyword evidence="1" id="KW-0732">Signal</keyword>
<dbReference type="Gene3D" id="3.10.450.50">
    <property type="match status" value="1"/>
</dbReference>
<dbReference type="SUPFAM" id="SSF54427">
    <property type="entry name" value="NTF2-like"/>
    <property type="match status" value="1"/>
</dbReference>
<accession>A0AA88K496</accession>
<dbReference type="InterPro" id="IPR027843">
    <property type="entry name" value="DUF4440"/>
</dbReference>
<dbReference type="InterPro" id="IPR032710">
    <property type="entry name" value="NTF2-like_dom_sf"/>
</dbReference>
<proteinExistence type="predicted"/>
<dbReference type="Proteomes" id="UP000326380">
    <property type="component" value="Unassembled WGS sequence"/>
</dbReference>
<evidence type="ECO:0000256" key="1">
    <source>
        <dbReference type="SAM" id="SignalP"/>
    </source>
</evidence>
<protein>
    <submittedName>
        <fullName evidence="3">Nuclear transport factor 2 family protein</fullName>
    </submittedName>
</protein>
<gene>
    <name evidence="3" type="ORF">F0P96_13130</name>
</gene>
<organism evidence="3 4">
    <name type="scientific">Hymenobacter busanensis</name>
    <dbReference type="NCBI Taxonomy" id="2607656"/>
    <lineage>
        <taxon>Bacteria</taxon>
        <taxon>Pseudomonadati</taxon>
        <taxon>Bacteroidota</taxon>
        <taxon>Cytophagia</taxon>
        <taxon>Cytophagales</taxon>
        <taxon>Hymenobacteraceae</taxon>
        <taxon>Hymenobacter</taxon>
    </lineage>
</organism>